<dbReference type="AlphaFoldDB" id="A0ABD1E7Z2"/>
<dbReference type="SUPFAM" id="SSF52540">
    <property type="entry name" value="P-loop containing nucleoside triphosphate hydrolases"/>
    <property type="match status" value="1"/>
</dbReference>
<protein>
    <recommendedName>
        <fullName evidence="2">Thymidylate kinase-like domain-containing protein</fullName>
    </recommendedName>
</protein>
<dbReference type="PANTHER" id="PTHR10344:SF1">
    <property type="entry name" value="THYMIDYLATE KINASE"/>
    <property type="match status" value="1"/>
</dbReference>
<reference evidence="3 4" key="1">
    <citation type="submission" date="2024-05" db="EMBL/GenBank/DDBJ databases">
        <title>Genetic variation in Jamaican populations of the coffee berry borer (Hypothenemus hampei).</title>
        <authorList>
            <person name="Errbii M."/>
            <person name="Myrie A."/>
        </authorList>
    </citation>
    <scope>NUCLEOTIDE SEQUENCE [LARGE SCALE GENOMIC DNA]</scope>
    <source>
        <strain evidence="3">JA-Hopewell-2020-01-JO</strain>
        <tissue evidence="3">Whole body</tissue>
    </source>
</reference>
<dbReference type="PANTHER" id="PTHR10344">
    <property type="entry name" value="THYMIDYLATE KINASE"/>
    <property type="match status" value="1"/>
</dbReference>
<sequence>MNPLQRGALIVIEGVDRSGKSTQCRRLVKNLLSRNIKAELLGFPDRTKHTGMDMNWCMQPENGLPKPDLVFLFKLNQKEAAERNGFGDERYENQATQLKVSQTFSHFAEVEDNWKVIDASKTKDEIETQLLELVLRRISEVADTELTNLQFSVY</sequence>
<evidence type="ECO:0000313" key="3">
    <source>
        <dbReference type="EMBL" id="KAL1489191.1"/>
    </source>
</evidence>
<gene>
    <name evidence="3" type="ORF">ABEB36_014124</name>
</gene>
<keyword evidence="4" id="KW-1185">Reference proteome</keyword>
<evidence type="ECO:0000256" key="1">
    <source>
        <dbReference type="ARBA" id="ARBA00009776"/>
    </source>
</evidence>
<dbReference type="Pfam" id="PF02223">
    <property type="entry name" value="Thymidylate_kin"/>
    <property type="match status" value="1"/>
</dbReference>
<feature type="domain" description="Thymidylate kinase-like" evidence="2">
    <location>
        <begin position="47"/>
        <end position="129"/>
    </location>
</feature>
<dbReference type="InterPro" id="IPR039430">
    <property type="entry name" value="Thymidylate_kin-like_dom"/>
</dbReference>
<accession>A0ABD1E7Z2</accession>
<dbReference type="EMBL" id="JBDJPC010000012">
    <property type="protein sequence ID" value="KAL1489191.1"/>
    <property type="molecule type" value="Genomic_DNA"/>
</dbReference>
<name>A0ABD1E7Z2_HYPHA</name>
<evidence type="ECO:0000259" key="2">
    <source>
        <dbReference type="Pfam" id="PF02223"/>
    </source>
</evidence>
<comment type="similarity">
    <text evidence="1">Belongs to the thymidylate kinase family.</text>
</comment>
<proteinExistence type="inferred from homology"/>
<dbReference type="Proteomes" id="UP001566132">
    <property type="component" value="Unassembled WGS sequence"/>
</dbReference>
<organism evidence="3 4">
    <name type="scientific">Hypothenemus hampei</name>
    <name type="common">Coffee berry borer</name>
    <dbReference type="NCBI Taxonomy" id="57062"/>
    <lineage>
        <taxon>Eukaryota</taxon>
        <taxon>Metazoa</taxon>
        <taxon>Ecdysozoa</taxon>
        <taxon>Arthropoda</taxon>
        <taxon>Hexapoda</taxon>
        <taxon>Insecta</taxon>
        <taxon>Pterygota</taxon>
        <taxon>Neoptera</taxon>
        <taxon>Endopterygota</taxon>
        <taxon>Coleoptera</taxon>
        <taxon>Polyphaga</taxon>
        <taxon>Cucujiformia</taxon>
        <taxon>Curculionidae</taxon>
        <taxon>Scolytinae</taxon>
        <taxon>Hypothenemus</taxon>
    </lineage>
</organism>
<comment type="caution">
    <text evidence="3">The sequence shown here is derived from an EMBL/GenBank/DDBJ whole genome shotgun (WGS) entry which is preliminary data.</text>
</comment>
<dbReference type="Gene3D" id="3.40.50.300">
    <property type="entry name" value="P-loop containing nucleotide triphosphate hydrolases"/>
    <property type="match status" value="2"/>
</dbReference>
<evidence type="ECO:0000313" key="4">
    <source>
        <dbReference type="Proteomes" id="UP001566132"/>
    </source>
</evidence>
<dbReference type="InterPro" id="IPR027417">
    <property type="entry name" value="P-loop_NTPase"/>
</dbReference>